<name>A0A375HP20_9BURK</name>
<reference evidence="2 3" key="1">
    <citation type="submission" date="2018-01" db="EMBL/GenBank/DDBJ databases">
        <authorList>
            <person name="Gaut B.S."/>
            <person name="Morton B.R."/>
            <person name="Clegg M.T."/>
            <person name="Duvall M.R."/>
        </authorList>
    </citation>
    <scope>NUCLEOTIDE SEQUENCE [LARGE SCALE GENOMIC DNA]</scope>
    <source>
        <strain evidence="2">Cupriavidus taiwanensis LMG 19425</strain>
        <plasmid evidence="3">Plasmid ii</plasmid>
    </source>
</reference>
<proteinExistence type="predicted"/>
<feature type="region of interest" description="Disordered" evidence="1">
    <location>
        <begin position="77"/>
        <end position="117"/>
    </location>
</feature>
<organism evidence="2 3">
    <name type="scientific">Cupriavidus taiwanensis</name>
    <dbReference type="NCBI Taxonomy" id="164546"/>
    <lineage>
        <taxon>Bacteria</taxon>
        <taxon>Pseudomonadati</taxon>
        <taxon>Pseudomonadota</taxon>
        <taxon>Betaproteobacteria</taxon>
        <taxon>Burkholderiales</taxon>
        <taxon>Burkholderiaceae</taxon>
        <taxon>Cupriavidus</taxon>
    </lineage>
</organism>
<evidence type="ECO:0000313" key="3">
    <source>
        <dbReference type="Proteomes" id="UP000255505"/>
    </source>
</evidence>
<geneLocation type="plasmid" evidence="2">
    <name>II</name>
</geneLocation>
<evidence type="ECO:0000313" key="2">
    <source>
        <dbReference type="EMBL" id="SPK76369.1"/>
    </source>
</evidence>
<dbReference type="EMBL" id="LT991977">
    <property type="protein sequence ID" value="SPK76369.1"/>
    <property type="molecule type" value="Genomic_DNA"/>
</dbReference>
<keyword evidence="2" id="KW-0614">Plasmid</keyword>
<dbReference type="AlphaFoldDB" id="A0A375HP20"/>
<evidence type="ECO:0000256" key="1">
    <source>
        <dbReference type="SAM" id="MobiDB-lite"/>
    </source>
</evidence>
<dbReference type="Proteomes" id="UP000255505">
    <property type="component" value="Plasmid II"/>
</dbReference>
<feature type="compositionally biased region" description="Basic residues" evidence="1">
    <location>
        <begin position="89"/>
        <end position="108"/>
    </location>
</feature>
<sequence>MREGSYQWMRLAVSHPHGAGQTAANALNYRRGKEGRGKRPFLTPVYAAGCRSHERKRVDAMRQDGSAFATETVNINDGAVHNPGACGQHARHADKKIPKPKSGKRRRAVPGDVVQRG</sequence>
<gene>
    <name evidence="2" type="ORF">CT19425_MP70537</name>
</gene>
<protein>
    <submittedName>
        <fullName evidence="2">Uncharacterized protein</fullName>
    </submittedName>
</protein>
<accession>A0A375HP20</accession>